<dbReference type="SUPFAM" id="SSF142906">
    <property type="entry name" value="YjbR-like"/>
    <property type="match status" value="1"/>
</dbReference>
<proteinExistence type="predicted"/>
<evidence type="ECO:0000313" key="2">
    <source>
        <dbReference type="Proteomes" id="UP000070678"/>
    </source>
</evidence>
<dbReference type="PANTHER" id="PTHR35145:SF1">
    <property type="entry name" value="CYTOPLASMIC PROTEIN"/>
    <property type="match status" value="1"/>
</dbReference>
<dbReference type="Gene3D" id="3.90.1150.30">
    <property type="match status" value="1"/>
</dbReference>
<gene>
    <name evidence="1" type="ORF">SORDD15_00399</name>
</gene>
<accession>A0A139P1P2</accession>
<evidence type="ECO:0000313" key="1">
    <source>
        <dbReference type="EMBL" id="KXT82135.1"/>
    </source>
</evidence>
<dbReference type="AlphaFoldDB" id="A0A139P1P2"/>
<dbReference type="EMBL" id="LQNX01000024">
    <property type="protein sequence ID" value="KXT82135.1"/>
    <property type="molecule type" value="Genomic_DNA"/>
</dbReference>
<dbReference type="Proteomes" id="UP000070678">
    <property type="component" value="Unassembled WGS sequence"/>
</dbReference>
<dbReference type="InterPro" id="IPR007351">
    <property type="entry name" value="YjbR"/>
</dbReference>
<organism evidence="1 2">
    <name type="scientific">Streptococcus oralis</name>
    <dbReference type="NCBI Taxonomy" id="1303"/>
    <lineage>
        <taxon>Bacteria</taxon>
        <taxon>Bacillati</taxon>
        <taxon>Bacillota</taxon>
        <taxon>Bacilli</taxon>
        <taxon>Lactobacillales</taxon>
        <taxon>Streptococcaceae</taxon>
        <taxon>Streptococcus</taxon>
    </lineage>
</organism>
<dbReference type="RefSeq" id="WP_061413904.1">
    <property type="nucleotide sequence ID" value="NZ_KQ969521.1"/>
</dbReference>
<dbReference type="OrthoDB" id="9789813at2"/>
<dbReference type="InterPro" id="IPR038056">
    <property type="entry name" value="YjbR-like_sf"/>
</dbReference>
<sequence length="223" mass="26298">MFEIFKSYQFNQEKARAYGFVENEEVWTYTCQILQGDFFMAVSITPDNVSFQVFDQETGDLYPQVHMESMRGSFVGSVREACLEILYQIRKACFDVQDFICPQTKRIMTKVQEKYGNQLEYLWEKSPDTAVLRHEGNKKWYAVLMRIPWDRLDKGREELVEAVNIKHDQVADLLSQKGIYPAFHMNKRYWLSLALDDTLSDEMVLKLIERSWNLTVKKIGEFA</sequence>
<dbReference type="PATRIC" id="fig|1303.78.peg.420"/>
<evidence type="ECO:0008006" key="3">
    <source>
        <dbReference type="Google" id="ProtNLM"/>
    </source>
</evidence>
<protein>
    <recommendedName>
        <fullName evidence="3">MmcQ family protein</fullName>
    </recommendedName>
</protein>
<reference evidence="1 2" key="1">
    <citation type="submission" date="2016-01" db="EMBL/GenBank/DDBJ databases">
        <title>Highly variable Streptococcus oralis are common among viridans streptococci isolated from primates.</title>
        <authorList>
            <person name="Denapaite D."/>
            <person name="Rieger M."/>
            <person name="Koendgen S."/>
            <person name="Brueckner R."/>
            <person name="Ochigava I."/>
            <person name="Kappeler P."/>
            <person name="Maetz-Rensing K."/>
            <person name="Leendertz F."/>
            <person name="Hakenbeck R."/>
        </authorList>
    </citation>
    <scope>NUCLEOTIDE SEQUENCE [LARGE SCALE GENOMIC DNA]</scope>
    <source>
        <strain evidence="1 2">DD15</strain>
    </source>
</reference>
<dbReference type="InterPro" id="IPR058532">
    <property type="entry name" value="YjbR/MT2646/Rv2570-like"/>
</dbReference>
<dbReference type="PANTHER" id="PTHR35145">
    <property type="entry name" value="CYTOPLASMIC PROTEIN-RELATED"/>
    <property type="match status" value="1"/>
</dbReference>
<name>A0A139P1P2_STROR</name>
<comment type="caution">
    <text evidence="1">The sequence shown here is derived from an EMBL/GenBank/DDBJ whole genome shotgun (WGS) entry which is preliminary data.</text>
</comment>
<dbReference type="Pfam" id="PF04237">
    <property type="entry name" value="YjbR"/>
    <property type="match status" value="1"/>
</dbReference>